<evidence type="ECO:0000256" key="8">
    <source>
        <dbReference type="ARBA" id="ARBA00023102"/>
    </source>
</evidence>
<comment type="function">
    <text evidence="11">Catalyzes the oxidation of 5,10-methylenetetrahydrofolate to 5,10-methenyltetrahydrofolate and then the hydrolysis of 5,10-methenyltetrahydrofolate to 10-formyltetrahydrofolate.</text>
</comment>
<organism evidence="14">
    <name type="scientific">candidate division WOR-3 bacterium</name>
    <dbReference type="NCBI Taxonomy" id="2052148"/>
    <lineage>
        <taxon>Bacteria</taxon>
        <taxon>Bacteria division WOR-3</taxon>
    </lineage>
</organism>
<evidence type="ECO:0000256" key="4">
    <source>
        <dbReference type="ARBA" id="ARBA00022755"/>
    </source>
</evidence>
<dbReference type="FunFam" id="3.40.50.10860:FF:000005">
    <property type="entry name" value="C-1-tetrahydrofolate synthase, cytoplasmic, putative"/>
    <property type="match status" value="1"/>
</dbReference>
<evidence type="ECO:0000313" key="14">
    <source>
        <dbReference type="EMBL" id="HDR00035.1"/>
    </source>
</evidence>
<evidence type="ECO:0000259" key="12">
    <source>
        <dbReference type="Pfam" id="PF00763"/>
    </source>
</evidence>
<dbReference type="GO" id="GO:0035999">
    <property type="term" value="P:tetrahydrofolate interconversion"/>
    <property type="evidence" value="ECO:0007669"/>
    <property type="project" value="UniProtKB-UniRule"/>
</dbReference>
<feature type="domain" description="Tetrahydrofolate dehydrogenase/cyclohydrolase catalytic" evidence="12">
    <location>
        <begin position="6"/>
        <end position="120"/>
    </location>
</feature>
<evidence type="ECO:0000256" key="6">
    <source>
        <dbReference type="ARBA" id="ARBA00022857"/>
    </source>
</evidence>
<evidence type="ECO:0000259" key="13">
    <source>
        <dbReference type="Pfam" id="PF02882"/>
    </source>
</evidence>
<evidence type="ECO:0000256" key="3">
    <source>
        <dbReference type="ARBA" id="ARBA00022563"/>
    </source>
</evidence>
<evidence type="ECO:0000256" key="5">
    <source>
        <dbReference type="ARBA" id="ARBA00022801"/>
    </source>
</evidence>
<comment type="similarity">
    <text evidence="11">Belongs to the tetrahydrofolate dehydrogenase/cyclohydrolase family.</text>
</comment>
<dbReference type="PANTHER" id="PTHR48099:SF5">
    <property type="entry name" value="C-1-TETRAHYDROFOLATE SYNTHASE, CYTOPLASMIC"/>
    <property type="match status" value="1"/>
</dbReference>
<evidence type="ECO:0000256" key="11">
    <source>
        <dbReference type="HAMAP-Rule" id="MF_01576"/>
    </source>
</evidence>
<dbReference type="InterPro" id="IPR020867">
    <property type="entry name" value="THF_DH/CycHdrlase_CS"/>
</dbReference>
<comment type="pathway">
    <text evidence="1 11">One-carbon metabolism; tetrahydrofolate interconversion.</text>
</comment>
<keyword evidence="9 11" id="KW-0486">Methionine biosynthesis</keyword>
<dbReference type="SUPFAM" id="SSF51735">
    <property type="entry name" value="NAD(P)-binding Rossmann-fold domains"/>
    <property type="match status" value="1"/>
</dbReference>
<dbReference type="HAMAP" id="MF_01576">
    <property type="entry name" value="THF_DHG_CYH"/>
    <property type="match status" value="1"/>
</dbReference>
<name>A0A7V0T6E3_UNCW3</name>
<dbReference type="InterPro" id="IPR036291">
    <property type="entry name" value="NAD(P)-bd_dom_sf"/>
</dbReference>
<sequence>MKATLIDGRAIAGRVREEVRERAAGLAGKGTVPHLGIVLAGGFAPSQVYVRSKEKACRDAGMLATVARFPDEVSEAALVEEVETWNADPAVHGIIVQLPLPAGIEERRVLGRVSPDKDVDGLTPASLGLLVSGRPRFVPATPAGIIELLLRHGETISGRRVVIVGRSELVGKPLANALLLKGGRGDATVTVCHSRSADLASATRSADILVVAAGRPGLVSAEMVRPGAVVIDVGTNRVDGRLVGDVDFDGVGEVAAALTPVPGGVGPMTVAMLLHNTVAAAEGRGTW</sequence>
<dbReference type="PANTHER" id="PTHR48099">
    <property type="entry name" value="C-1-TETRAHYDROFOLATE SYNTHASE, CYTOPLASMIC-RELATED"/>
    <property type="match status" value="1"/>
</dbReference>
<keyword evidence="3 11" id="KW-0554">One-carbon metabolism</keyword>
<dbReference type="GO" id="GO:0005829">
    <property type="term" value="C:cytosol"/>
    <property type="evidence" value="ECO:0007669"/>
    <property type="project" value="TreeGrafter"/>
</dbReference>
<dbReference type="Gene3D" id="3.40.50.720">
    <property type="entry name" value="NAD(P)-binding Rossmann-like Domain"/>
    <property type="match status" value="1"/>
</dbReference>
<dbReference type="Pfam" id="PF00763">
    <property type="entry name" value="THF_DHG_CYH"/>
    <property type="match status" value="1"/>
</dbReference>
<gene>
    <name evidence="11" type="primary">folD</name>
    <name evidence="14" type="ORF">ENN51_07125</name>
</gene>
<dbReference type="EC" id="1.5.1.5" evidence="11"/>
<keyword evidence="8 11" id="KW-0368">Histidine biosynthesis</keyword>
<dbReference type="Pfam" id="PF02882">
    <property type="entry name" value="THF_DHG_CYH_C"/>
    <property type="match status" value="1"/>
</dbReference>
<keyword evidence="5 11" id="KW-0378">Hydrolase</keyword>
<feature type="binding site" evidence="11">
    <location>
        <begin position="165"/>
        <end position="167"/>
    </location>
    <ligand>
        <name>NADP(+)</name>
        <dbReference type="ChEBI" id="CHEBI:58349"/>
    </ligand>
</feature>
<dbReference type="Proteomes" id="UP000885672">
    <property type="component" value="Unassembled WGS sequence"/>
</dbReference>
<dbReference type="UniPathway" id="UPA00193"/>
<evidence type="ECO:0000256" key="1">
    <source>
        <dbReference type="ARBA" id="ARBA00004777"/>
    </source>
</evidence>
<comment type="caution">
    <text evidence="14">The sequence shown here is derived from an EMBL/GenBank/DDBJ whole genome shotgun (WGS) entry which is preliminary data.</text>
</comment>
<dbReference type="GO" id="GO:0004477">
    <property type="term" value="F:methenyltetrahydrofolate cyclohydrolase activity"/>
    <property type="evidence" value="ECO:0007669"/>
    <property type="project" value="UniProtKB-UniRule"/>
</dbReference>
<reference evidence="14" key="1">
    <citation type="journal article" date="2020" name="mSystems">
        <title>Genome- and Community-Level Interaction Insights into Carbon Utilization and Element Cycling Functions of Hydrothermarchaeota in Hydrothermal Sediment.</title>
        <authorList>
            <person name="Zhou Z."/>
            <person name="Liu Y."/>
            <person name="Xu W."/>
            <person name="Pan J."/>
            <person name="Luo Z.H."/>
            <person name="Li M."/>
        </authorList>
    </citation>
    <scope>NUCLEOTIDE SEQUENCE [LARGE SCALE GENOMIC DNA]</scope>
    <source>
        <strain evidence="14">SpSt-1182</strain>
    </source>
</reference>
<evidence type="ECO:0000256" key="9">
    <source>
        <dbReference type="ARBA" id="ARBA00023167"/>
    </source>
</evidence>
<keyword evidence="7 11" id="KW-0560">Oxidoreductase</keyword>
<dbReference type="PROSITE" id="PS00767">
    <property type="entry name" value="THF_DHG_CYH_2"/>
    <property type="match status" value="1"/>
</dbReference>
<dbReference type="InterPro" id="IPR020631">
    <property type="entry name" value="THF_DH/CycHdrlase_NAD-bd_dom"/>
</dbReference>
<keyword evidence="10 11" id="KW-0511">Multifunctional enzyme</keyword>
<evidence type="ECO:0000256" key="7">
    <source>
        <dbReference type="ARBA" id="ARBA00023002"/>
    </source>
</evidence>
<dbReference type="EC" id="3.5.4.9" evidence="11"/>
<keyword evidence="6 11" id="KW-0521">NADP</keyword>
<evidence type="ECO:0000256" key="2">
    <source>
        <dbReference type="ARBA" id="ARBA00011738"/>
    </source>
</evidence>
<feature type="domain" description="Tetrahydrofolate dehydrogenase/cyclohydrolase NAD(P)-binding" evidence="13">
    <location>
        <begin position="139"/>
        <end position="282"/>
    </location>
</feature>
<dbReference type="AlphaFoldDB" id="A0A7V0T6E3"/>
<dbReference type="GO" id="GO:0000105">
    <property type="term" value="P:L-histidine biosynthetic process"/>
    <property type="evidence" value="ECO:0007669"/>
    <property type="project" value="UniProtKB-KW"/>
</dbReference>
<comment type="catalytic activity">
    <reaction evidence="11">
        <text>(6R)-5,10-methenyltetrahydrofolate + H2O = (6R)-10-formyltetrahydrofolate + H(+)</text>
        <dbReference type="Rhea" id="RHEA:23700"/>
        <dbReference type="ChEBI" id="CHEBI:15377"/>
        <dbReference type="ChEBI" id="CHEBI:15378"/>
        <dbReference type="ChEBI" id="CHEBI:57455"/>
        <dbReference type="ChEBI" id="CHEBI:195366"/>
        <dbReference type="EC" id="3.5.4.9"/>
    </reaction>
</comment>
<dbReference type="InterPro" id="IPR020630">
    <property type="entry name" value="THF_DH/CycHdrlase_cat_dom"/>
</dbReference>
<keyword evidence="4 11" id="KW-0658">Purine biosynthesis</keyword>
<comment type="caution">
    <text evidence="11">Lacks conserved residue(s) required for the propagation of feature annotation.</text>
</comment>
<accession>A0A7V0T6E3</accession>
<proteinExistence type="inferred from homology"/>
<dbReference type="CDD" id="cd01080">
    <property type="entry name" value="NAD_bind_m-THF_DH_Cyclohyd"/>
    <property type="match status" value="1"/>
</dbReference>
<dbReference type="SUPFAM" id="SSF53223">
    <property type="entry name" value="Aminoacid dehydrogenase-like, N-terminal domain"/>
    <property type="match status" value="1"/>
</dbReference>
<dbReference type="FunFam" id="3.40.50.720:FF:000189">
    <property type="entry name" value="Bifunctional protein FolD"/>
    <property type="match status" value="1"/>
</dbReference>
<feature type="binding site" evidence="11">
    <location>
        <position position="235"/>
    </location>
    <ligand>
        <name>NADP(+)</name>
        <dbReference type="ChEBI" id="CHEBI:58349"/>
    </ligand>
</feature>
<comment type="catalytic activity">
    <reaction evidence="11">
        <text>(6R)-5,10-methylene-5,6,7,8-tetrahydrofolate + NADP(+) = (6R)-5,10-methenyltetrahydrofolate + NADPH</text>
        <dbReference type="Rhea" id="RHEA:22812"/>
        <dbReference type="ChEBI" id="CHEBI:15636"/>
        <dbReference type="ChEBI" id="CHEBI:57455"/>
        <dbReference type="ChEBI" id="CHEBI:57783"/>
        <dbReference type="ChEBI" id="CHEBI:58349"/>
        <dbReference type="EC" id="1.5.1.5"/>
    </reaction>
</comment>
<keyword evidence="11" id="KW-0028">Amino-acid biosynthesis</keyword>
<dbReference type="GO" id="GO:0004488">
    <property type="term" value="F:methylenetetrahydrofolate dehydrogenase (NADP+) activity"/>
    <property type="evidence" value="ECO:0007669"/>
    <property type="project" value="UniProtKB-UniRule"/>
</dbReference>
<dbReference type="InterPro" id="IPR046346">
    <property type="entry name" value="Aminoacid_DH-like_N_sf"/>
</dbReference>
<evidence type="ECO:0000256" key="10">
    <source>
        <dbReference type="ARBA" id="ARBA00023268"/>
    </source>
</evidence>
<dbReference type="InterPro" id="IPR000672">
    <property type="entry name" value="THF_DH/CycHdrlase"/>
</dbReference>
<dbReference type="EMBL" id="DSBX01000265">
    <property type="protein sequence ID" value="HDR00035.1"/>
    <property type="molecule type" value="Genomic_DNA"/>
</dbReference>
<dbReference type="GO" id="GO:0009086">
    <property type="term" value="P:methionine biosynthetic process"/>
    <property type="evidence" value="ECO:0007669"/>
    <property type="project" value="UniProtKB-KW"/>
</dbReference>
<dbReference type="GO" id="GO:0006164">
    <property type="term" value="P:purine nucleotide biosynthetic process"/>
    <property type="evidence" value="ECO:0007669"/>
    <property type="project" value="UniProtKB-KW"/>
</dbReference>
<dbReference type="PRINTS" id="PR00085">
    <property type="entry name" value="THFDHDRGNASE"/>
</dbReference>
<dbReference type="Gene3D" id="3.40.50.10860">
    <property type="entry name" value="Leucine Dehydrogenase, chain A, domain 1"/>
    <property type="match status" value="1"/>
</dbReference>
<protein>
    <recommendedName>
        <fullName evidence="11">Bifunctional protein FolD</fullName>
    </recommendedName>
    <domain>
        <recommendedName>
            <fullName evidence="11">Methylenetetrahydrofolate dehydrogenase</fullName>
            <ecNumber evidence="11">1.5.1.5</ecNumber>
        </recommendedName>
    </domain>
    <domain>
        <recommendedName>
            <fullName evidence="11">Methenyltetrahydrofolate cyclohydrolase</fullName>
            <ecNumber evidence="11">3.5.4.9</ecNumber>
        </recommendedName>
    </domain>
</protein>
<comment type="subunit">
    <text evidence="2 11">Homodimer.</text>
</comment>